<evidence type="ECO:0000259" key="1">
    <source>
        <dbReference type="Pfam" id="PF01909"/>
    </source>
</evidence>
<evidence type="ECO:0000313" key="3">
    <source>
        <dbReference type="Proteomes" id="UP001215143"/>
    </source>
</evidence>
<keyword evidence="3" id="KW-1185">Reference proteome</keyword>
<dbReference type="Pfam" id="PF01909">
    <property type="entry name" value="NTP_transf_2"/>
    <property type="match status" value="1"/>
</dbReference>
<gene>
    <name evidence="2" type="ORF">PQ477_09040</name>
</gene>
<organism evidence="2 3">
    <name type="scientific">Shouchella hunanensis</name>
    <dbReference type="NCBI Taxonomy" id="766894"/>
    <lineage>
        <taxon>Bacteria</taxon>
        <taxon>Bacillati</taxon>
        <taxon>Bacillota</taxon>
        <taxon>Bacilli</taxon>
        <taxon>Bacillales</taxon>
        <taxon>Bacillaceae</taxon>
        <taxon>Shouchella</taxon>
    </lineage>
</organism>
<feature type="domain" description="Polymerase nucleotidyl transferase" evidence="1">
    <location>
        <begin position="43"/>
        <end position="99"/>
    </location>
</feature>
<reference evidence="2 3" key="1">
    <citation type="submission" date="2023-02" db="EMBL/GenBank/DDBJ databases">
        <authorList>
            <person name="Liu G."/>
        </authorList>
    </citation>
    <scope>NUCLEOTIDE SEQUENCE [LARGE SCALE GENOMIC DNA]</scope>
    <source>
        <strain evidence="2 3">DSM 23008</strain>
    </source>
</reference>
<evidence type="ECO:0000313" key="2">
    <source>
        <dbReference type="EMBL" id="WDF05564.1"/>
    </source>
</evidence>
<dbReference type="Gene3D" id="3.30.460.10">
    <property type="entry name" value="Beta Polymerase, domain 2"/>
    <property type="match status" value="1"/>
</dbReference>
<dbReference type="InterPro" id="IPR002934">
    <property type="entry name" value="Polymerase_NTP_transf_dom"/>
</dbReference>
<dbReference type="RefSeq" id="WP_274273413.1">
    <property type="nucleotide sequence ID" value="NZ_CP117834.1"/>
</dbReference>
<dbReference type="EMBL" id="CP117834">
    <property type="protein sequence ID" value="WDF05564.1"/>
    <property type="molecule type" value="Genomic_DNA"/>
</dbReference>
<dbReference type="CDD" id="cd05403">
    <property type="entry name" value="NT_KNTase_like"/>
    <property type="match status" value="1"/>
</dbReference>
<name>A0ABY7WD60_9BACI</name>
<sequence>MKLPTRMGTDQNGYIVNPTHLNKLQEHIKPILHTLLQLLLNRLGENVHSMYVYGSVARGEAIPFKSDLDLTVILYSPISSTTKNRIHAETSELLKEYKQLTKVDYDMGEVKEALHPDNYYEWGFWLKHMCCCIHGEDLSTQFPVMKPNKFISSSLNKDLMPQTNRFMDTLKSGTKTSALEKQSMIKKMIRGTYLTINVEDESWATTIQDQLNILEAYFPNDSIIQELQYVYKVETIDSSTFLSLLHAYKLWYEKRHTSFR</sequence>
<dbReference type="Proteomes" id="UP001215143">
    <property type="component" value="Chromosome"/>
</dbReference>
<dbReference type="InterPro" id="IPR043519">
    <property type="entry name" value="NT_sf"/>
</dbReference>
<proteinExistence type="predicted"/>
<protein>
    <submittedName>
        <fullName evidence="2">Nucleotidyltransferase domain-containing protein</fullName>
    </submittedName>
</protein>
<accession>A0ABY7WD60</accession>
<dbReference type="SUPFAM" id="SSF81301">
    <property type="entry name" value="Nucleotidyltransferase"/>
    <property type="match status" value="1"/>
</dbReference>